<dbReference type="VEuPathDB" id="FungiDB:VP01_624g5"/>
<dbReference type="AlphaFoldDB" id="A0A0L6UGJ4"/>
<dbReference type="Pfam" id="PF16916">
    <property type="entry name" value="ZT_dimer"/>
    <property type="match status" value="1"/>
</dbReference>
<dbReference type="Gene3D" id="3.30.70.1350">
    <property type="entry name" value="Cation efflux protein, cytoplasmic domain"/>
    <property type="match status" value="1"/>
</dbReference>
<dbReference type="GO" id="GO:0030003">
    <property type="term" value="P:intracellular monoatomic cation homeostasis"/>
    <property type="evidence" value="ECO:0007669"/>
    <property type="project" value="UniProtKB-ARBA"/>
</dbReference>
<keyword evidence="4 7" id="KW-1133">Transmembrane helix</keyword>
<protein>
    <submittedName>
        <fullName evidence="10">Uncharacterized protein</fullName>
    </submittedName>
</protein>
<keyword evidence="11" id="KW-1185">Reference proteome</keyword>
<dbReference type="GO" id="GO:0098771">
    <property type="term" value="P:inorganic ion homeostasis"/>
    <property type="evidence" value="ECO:0007669"/>
    <property type="project" value="UniProtKB-ARBA"/>
</dbReference>
<proteinExistence type="predicted"/>
<dbReference type="InterPro" id="IPR027470">
    <property type="entry name" value="Cation_efflux_CTD"/>
</dbReference>
<comment type="caution">
    <text evidence="10">The sequence shown here is derived from an EMBL/GenBank/DDBJ whole genome shotgun (WGS) entry which is preliminary data.</text>
</comment>
<dbReference type="PANTHER" id="PTHR43840">
    <property type="entry name" value="MITOCHONDRIAL METAL TRANSPORTER 1-RELATED"/>
    <property type="match status" value="1"/>
</dbReference>
<keyword evidence="5 7" id="KW-0472">Membrane</keyword>
<evidence type="ECO:0000256" key="1">
    <source>
        <dbReference type="ARBA" id="ARBA00004141"/>
    </source>
</evidence>
<feature type="domain" description="Cation efflux protein transmembrane" evidence="8">
    <location>
        <begin position="174"/>
        <end position="353"/>
    </location>
</feature>
<dbReference type="Proteomes" id="UP000037035">
    <property type="component" value="Unassembled WGS sequence"/>
</dbReference>
<evidence type="ECO:0000259" key="9">
    <source>
        <dbReference type="Pfam" id="PF16916"/>
    </source>
</evidence>
<feature type="domain" description="Cation efflux protein cytoplasmic" evidence="9">
    <location>
        <begin position="375"/>
        <end position="431"/>
    </location>
</feature>
<dbReference type="InterPro" id="IPR050291">
    <property type="entry name" value="CDF_Transporter"/>
</dbReference>
<evidence type="ECO:0000259" key="8">
    <source>
        <dbReference type="Pfam" id="PF01545"/>
    </source>
</evidence>
<feature type="transmembrane region" description="Helical" evidence="7">
    <location>
        <begin position="198"/>
        <end position="219"/>
    </location>
</feature>
<evidence type="ECO:0000256" key="4">
    <source>
        <dbReference type="ARBA" id="ARBA00022989"/>
    </source>
</evidence>
<comment type="subcellular location">
    <subcellularLocation>
        <location evidence="1">Membrane</location>
        <topology evidence="1">Multi-pass membrane protein</topology>
    </subcellularLocation>
</comment>
<evidence type="ECO:0000256" key="5">
    <source>
        <dbReference type="ARBA" id="ARBA00023136"/>
    </source>
</evidence>
<dbReference type="EMBL" id="LAVV01011552">
    <property type="protein sequence ID" value="KNZ47658.1"/>
    <property type="molecule type" value="Genomic_DNA"/>
</dbReference>
<dbReference type="InterPro" id="IPR058533">
    <property type="entry name" value="Cation_efflux_TM"/>
</dbReference>
<dbReference type="Gene3D" id="1.20.1510.10">
    <property type="entry name" value="Cation efflux protein transmembrane domain"/>
    <property type="match status" value="1"/>
</dbReference>
<dbReference type="GO" id="GO:0008324">
    <property type="term" value="F:monoatomic cation transmembrane transporter activity"/>
    <property type="evidence" value="ECO:0007669"/>
    <property type="project" value="InterPro"/>
</dbReference>
<evidence type="ECO:0000313" key="11">
    <source>
        <dbReference type="Proteomes" id="UP000037035"/>
    </source>
</evidence>
<dbReference type="InterPro" id="IPR036837">
    <property type="entry name" value="Cation_efflux_CTD_sf"/>
</dbReference>
<evidence type="ECO:0000313" key="10">
    <source>
        <dbReference type="EMBL" id="KNZ47658.1"/>
    </source>
</evidence>
<feature type="region of interest" description="Disordered" evidence="6">
    <location>
        <begin position="24"/>
        <end position="75"/>
    </location>
</feature>
<feature type="transmembrane region" description="Helical" evidence="7">
    <location>
        <begin position="171"/>
        <end position="192"/>
    </location>
</feature>
<feature type="transmembrane region" description="Helical" evidence="7">
    <location>
        <begin position="240"/>
        <end position="262"/>
    </location>
</feature>
<keyword evidence="2" id="KW-0813">Transport</keyword>
<dbReference type="InterPro" id="IPR027469">
    <property type="entry name" value="Cation_efflux_TMD_sf"/>
</dbReference>
<dbReference type="GO" id="GO:0016020">
    <property type="term" value="C:membrane"/>
    <property type="evidence" value="ECO:0007669"/>
    <property type="project" value="UniProtKB-SubCell"/>
</dbReference>
<feature type="transmembrane region" description="Helical" evidence="7">
    <location>
        <begin position="282"/>
        <end position="303"/>
    </location>
</feature>
<dbReference type="SUPFAM" id="SSF161111">
    <property type="entry name" value="Cation efflux protein transmembrane domain-like"/>
    <property type="match status" value="1"/>
</dbReference>
<dbReference type="SUPFAM" id="SSF160240">
    <property type="entry name" value="Cation efflux protein cytoplasmic domain-like"/>
    <property type="match status" value="1"/>
</dbReference>
<dbReference type="STRING" id="27349.A0A0L6UGJ4"/>
<evidence type="ECO:0000256" key="7">
    <source>
        <dbReference type="SAM" id="Phobius"/>
    </source>
</evidence>
<organism evidence="10 11">
    <name type="scientific">Puccinia sorghi</name>
    <dbReference type="NCBI Taxonomy" id="27349"/>
    <lineage>
        <taxon>Eukaryota</taxon>
        <taxon>Fungi</taxon>
        <taxon>Dikarya</taxon>
        <taxon>Basidiomycota</taxon>
        <taxon>Pucciniomycotina</taxon>
        <taxon>Pucciniomycetes</taxon>
        <taxon>Pucciniales</taxon>
        <taxon>Pucciniaceae</taxon>
        <taxon>Puccinia</taxon>
    </lineage>
</organism>
<evidence type="ECO:0000256" key="2">
    <source>
        <dbReference type="ARBA" id="ARBA00022448"/>
    </source>
</evidence>
<sequence>MDGKAKLAASSLIRFKRRRQLNFGEGRMSATTSKCFSLPSPPASPLGSAGTRPAGELEEQQGKNRDGSDPLLMSSDLATHKKPLDYDDNHWATILHRNSHTSSSHDPLLLKNSLQDESALSRLRKRGRKARPVEDFYELQNQHINNLLKSLDEDAKEAIDASQSAATQVRIAVQASFIVNCLLAALQLYAAISSLSLSFFATALDAIFDPCANFALNYAHRYANKVDMRKYPSGGSRFETIGNIIYSGVMGCASVVLVVESISSLASRAGDEASNKEPRLHIPAIAAVSASFVAKAILFLYCWAVRNQDGQVRVLWEDHRNAFGIFTNAAGAKIKWWIDPLGAMLISLGLIVLWGFKQLAGESAPVDFVQRVVYKIDSCKCYHVGPRYFVEIDIVMDGNTPLWLAHDLGQSLQDKLESLPNVDRAFVHLDHEVDHKPEHAKYT</sequence>
<reference evidence="10 11" key="1">
    <citation type="submission" date="2015-08" db="EMBL/GenBank/DDBJ databases">
        <title>Next Generation Sequencing and Analysis of the Genome of Puccinia sorghi L Schw, the Causal Agent of Maize Common Rust.</title>
        <authorList>
            <person name="Rochi L."/>
            <person name="Burguener G."/>
            <person name="Darino M."/>
            <person name="Turjanski A."/>
            <person name="Kreff E."/>
            <person name="Dieguez M.J."/>
            <person name="Sacco F."/>
        </authorList>
    </citation>
    <scope>NUCLEOTIDE SEQUENCE [LARGE SCALE GENOMIC DNA]</scope>
    <source>
        <strain evidence="10 11">RO10H11247</strain>
    </source>
</reference>
<accession>A0A0L6UGJ4</accession>
<keyword evidence="3 7" id="KW-0812">Transmembrane</keyword>
<evidence type="ECO:0000256" key="6">
    <source>
        <dbReference type="SAM" id="MobiDB-lite"/>
    </source>
</evidence>
<dbReference type="OrthoDB" id="78296at2759"/>
<name>A0A0L6UGJ4_9BASI</name>
<dbReference type="PANTHER" id="PTHR43840:SF12">
    <property type="entry name" value="CATION DIFFUSION FACILITATOR 1 (AFU_ORTHOLOGUE AFUA_1G14440)"/>
    <property type="match status" value="1"/>
</dbReference>
<dbReference type="Pfam" id="PF01545">
    <property type="entry name" value="Cation_efflux"/>
    <property type="match status" value="1"/>
</dbReference>
<evidence type="ECO:0000256" key="3">
    <source>
        <dbReference type="ARBA" id="ARBA00022692"/>
    </source>
</evidence>
<feature type="transmembrane region" description="Helical" evidence="7">
    <location>
        <begin position="336"/>
        <end position="356"/>
    </location>
</feature>
<gene>
    <name evidence="10" type="ORF">VP01_624g5</name>
</gene>